<accession>A0A4C1VF42</accession>
<dbReference type="OrthoDB" id="7473347at2759"/>
<keyword evidence="1" id="KW-0547">Nucleotide-binding</keyword>
<evidence type="ECO:0000313" key="3">
    <source>
        <dbReference type="EMBL" id="GBP36902.1"/>
    </source>
</evidence>
<keyword evidence="4" id="KW-1185">Reference proteome</keyword>
<dbReference type="GO" id="GO:0000723">
    <property type="term" value="P:telomere maintenance"/>
    <property type="evidence" value="ECO:0007669"/>
    <property type="project" value="InterPro"/>
</dbReference>
<dbReference type="GO" id="GO:0016887">
    <property type="term" value="F:ATP hydrolysis activity"/>
    <property type="evidence" value="ECO:0007669"/>
    <property type="project" value="RHEA"/>
</dbReference>
<keyword evidence="1" id="KW-0227">DNA damage</keyword>
<comment type="caution">
    <text evidence="3">The sequence shown here is derived from an EMBL/GenBank/DDBJ whole genome shotgun (WGS) entry which is preliminary data.</text>
</comment>
<dbReference type="GO" id="GO:0005524">
    <property type="term" value="F:ATP binding"/>
    <property type="evidence" value="ECO:0007669"/>
    <property type="project" value="UniProtKB-KW"/>
</dbReference>
<keyword evidence="1 3" id="KW-0347">Helicase</keyword>
<dbReference type="AlphaFoldDB" id="A0A4C1VF42"/>
<proteinExistence type="inferred from homology"/>
<organism evidence="3 4">
    <name type="scientific">Eumeta variegata</name>
    <name type="common">Bagworm moth</name>
    <name type="synonym">Eumeta japonica</name>
    <dbReference type="NCBI Taxonomy" id="151549"/>
    <lineage>
        <taxon>Eukaryota</taxon>
        <taxon>Metazoa</taxon>
        <taxon>Ecdysozoa</taxon>
        <taxon>Arthropoda</taxon>
        <taxon>Hexapoda</taxon>
        <taxon>Insecta</taxon>
        <taxon>Pterygota</taxon>
        <taxon>Neoptera</taxon>
        <taxon>Endopterygota</taxon>
        <taxon>Lepidoptera</taxon>
        <taxon>Glossata</taxon>
        <taxon>Ditrysia</taxon>
        <taxon>Tineoidea</taxon>
        <taxon>Psychidae</taxon>
        <taxon>Oiketicinae</taxon>
        <taxon>Eumeta</taxon>
    </lineage>
</organism>
<dbReference type="Pfam" id="PF05970">
    <property type="entry name" value="PIF1"/>
    <property type="match status" value="1"/>
</dbReference>
<dbReference type="SUPFAM" id="SSF52540">
    <property type="entry name" value="P-loop containing nucleoside triphosphate hydrolases"/>
    <property type="match status" value="1"/>
</dbReference>
<dbReference type="EC" id="5.6.2.3" evidence="1"/>
<keyword evidence="1" id="KW-0233">DNA recombination</keyword>
<dbReference type="InterPro" id="IPR027417">
    <property type="entry name" value="P-loop_NTPase"/>
</dbReference>
<evidence type="ECO:0000259" key="2">
    <source>
        <dbReference type="Pfam" id="PF05970"/>
    </source>
</evidence>
<dbReference type="PANTHER" id="PTHR10492">
    <property type="match status" value="1"/>
</dbReference>
<dbReference type="Gene3D" id="3.40.50.300">
    <property type="entry name" value="P-loop containing nucleotide triphosphate hydrolases"/>
    <property type="match status" value="1"/>
</dbReference>
<dbReference type="GO" id="GO:0006281">
    <property type="term" value="P:DNA repair"/>
    <property type="evidence" value="ECO:0007669"/>
    <property type="project" value="UniProtKB-KW"/>
</dbReference>
<keyword evidence="1" id="KW-0234">DNA repair</keyword>
<keyword evidence="1" id="KW-0378">Hydrolase</keyword>
<evidence type="ECO:0000313" key="4">
    <source>
        <dbReference type="Proteomes" id="UP000299102"/>
    </source>
</evidence>
<sequence>MFHPQNGPIGKLLQDASLIMWDECTMSHRAHIEAVNRTLQDLRNSSAVMGGITFVFAGDFRQTLPVINRGTRADIIKACLKSSPYGLRLKH</sequence>
<feature type="domain" description="DNA helicase Pif1-like DEAD-box helicase" evidence="2">
    <location>
        <begin position="10"/>
        <end position="84"/>
    </location>
</feature>
<evidence type="ECO:0000256" key="1">
    <source>
        <dbReference type="RuleBase" id="RU363044"/>
    </source>
</evidence>
<dbReference type="STRING" id="151549.A0A4C1VF42"/>
<dbReference type="InterPro" id="IPR010285">
    <property type="entry name" value="DNA_helicase_pif1-like_DEAD"/>
</dbReference>
<dbReference type="Proteomes" id="UP000299102">
    <property type="component" value="Unassembled WGS sequence"/>
</dbReference>
<comment type="cofactor">
    <cofactor evidence="1">
        <name>Mg(2+)</name>
        <dbReference type="ChEBI" id="CHEBI:18420"/>
    </cofactor>
</comment>
<dbReference type="GO" id="GO:0043139">
    <property type="term" value="F:5'-3' DNA helicase activity"/>
    <property type="evidence" value="ECO:0007669"/>
    <property type="project" value="UniProtKB-EC"/>
</dbReference>
<name>A0A4C1VF42_EUMVA</name>
<keyword evidence="1" id="KW-0067">ATP-binding</keyword>
<gene>
    <name evidence="3" type="primary">pif1</name>
    <name evidence="3" type="ORF">EVAR_23204_1</name>
</gene>
<dbReference type="PANTHER" id="PTHR10492:SF57">
    <property type="entry name" value="ATP-DEPENDENT DNA HELICASE"/>
    <property type="match status" value="1"/>
</dbReference>
<reference evidence="3 4" key="1">
    <citation type="journal article" date="2019" name="Commun. Biol.">
        <title>The bagworm genome reveals a unique fibroin gene that provides high tensile strength.</title>
        <authorList>
            <person name="Kono N."/>
            <person name="Nakamura H."/>
            <person name="Ohtoshi R."/>
            <person name="Tomita M."/>
            <person name="Numata K."/>
            <person name="Arakawa K."/>
        </authorList>
    </citation>
    <scope>NUCLEOTIDE SEQUENCE [LARGE SCALE GENOMIC DNA]</scope>
</reference>
<protein>
    <recommendedName>
        <fullName evidence="1">ATP-dependent DNA helicase</fullName>
        <ecNumber evidence="1">5.6.2.3</ecNumber>
    </recommendedName>
</protein>
<dbReference type="EMBL" id="BGZK01000325">
    <property type="protein sequence ID" value="GBP36902.1"/>
    <property type="molecule type" value="Genomic_DNA"/>
</dbReference>
<comment type="catalytic activity">
    <reaction evidence="1">
        <text>ATP + H2O = ADP + phosphate + H(+)</text>
        <dbReference type="Rhea" id="RHEA:13065"/>
        <dbReference type="ChEBI" id="CHEBI:15377"/>
        <dbReference type="ChEBI" id="CHEBI:15378"/>
        <dbReference type="ChEBI" id="CHEBI:30616"/>
        <dbReference type="ChEBI" id="CHEBI:43474"/>
        <dbReference type="ChEBI" id="CHEBI:456216"/>
        <dbReference type="EC" id="5.6.2.3"/>
    </reaction>
</comment>
<dbReference type="GO" id="GO:0006310">
    <property type="term" value="P:DNA recombination"/>
    <property type="evidence" value="ECO:0007669"/>
    <property type="project" value="UniProtKB-KW"/>
</dbReference>
<comment type="similarity">
    <text evidence="1">Belongs to the helicase family.</text>
</comment>